<gene>
    <name evidence="1" type="ORF">K470DRAFT_256551</name>
</gene>
<name>A0A6A7C291_9PEZI</name>
<accession>A0A6A7C291</accession>
<evidence type="ECO:0000313" key="2">
    <source>
        <dbReference type="Proteomes" id="UP000799421"/>
    </source>
</evidence>
<dbReference type="AlphaFoldDB" id="A0A6A7C291"/>
<reference evidence="1" key="1">
    <citation type="journal article" date="2020" name="Stud. Mycol.">
        <title>101 Dothideomycetes genomes: a test case for predicting lifestyles and emergence of pathogens.</title>
        <authorList>
            <person name="Haridas S."/>
            <person name="Albert R."/>
            <person name="Binder M."/>
            <person name="Bloem J."/>
            <person name="Labutti K."/>
            <person name="Salamov A."/>
            <person name="Andreopoulos B."/>
            <person name="Baker S."/>
            <person name="Barry K."/>
            <person name="Bills G."/>
            <person name="Bluhm B."/>
            <person name="Cannon C."/>
            <person name="Castanera R."/>
            <person name="Culley D."/>
            <person name="Daum C."/>
            <person name="Ezra D."/>
            <person name="Gonzalez J."/>
            <person name="Henrissat B."/>
            <person name="Kuo A."/>
            <person name="Liang C."/>
            <person name="Lipzen A."/>
            <person name="Lutzoni F."/>
            <person name="Magnuson J."/>
            <person name="Mondo S."/>
            <person name="Nolan M."/>
            <person name="Ohm R."/>
            <person name="Pangilinan J."/>
            <person name="Park H.-J."/>
            <person name="Ramirez L."/>
            <person name="Alfaro M."/>
            <person name="Sun H."/>
            <person name="Tritt A."/>
            <person name="Yoshinaga Y."/>
            <person name="Zwiers L.-H."/>
            <person name="Turgeon B."/>
            <person name="Goodwin S."/>
            <person name="Spatafora J."/>
            <person name="Crous P."/>
            <person name="Grigoriev I."/>
        </authorList>
    </citation>
    <scope>NUCLEOTIDE SEQUENCE</scope>
    <source>
        <strain evidence="1">CBS 480.64</strain>
    </source>
</reference>
<evidence type="ECO:0000313" key="1">
    <source>
        <dbReference type="EMBL" id="KAF2861696.1"/>
    </source>
</evidence>
<protein>
    <submittedName>
        <fullName evidence="1">Uncharacterized protein</fullName>
    </submittedName>
</protein>
<dbReference type="EMBL" id="MU005970">
    <property type="protein sequence ID" value="KAF2861696.1"/>
    <property type="molecule type" value="Genomic_DNA"/>
</dbReference>
<organism evidence="1 2">
    <name type="scientific">Piedraia hortae CBS 480.64</name>
    <dbReference type="NCBI Taxonomy" id="1314780"/>
    <lineage>
        <taxon>Eukaryota</taxon>
        <taxon>Fungi</taxon>
        <taxon>Dikarya</taxon>
        <taxon>Ascomycota</taxon>
        <taxon>Pezizomycotina</taxon>
        <taxon>Dothideomycetes</taxon>
        <taxon>Dothideomycetidae</taxon>
        <taxon>Capnodiales</taxon>
        <taxon>Piedraiaceae</taxon>
        <taxon>Piedraia</taxon>
    </lineage>
</organism>
<proteinExistence type="predicted"/>
<dbReference type="Proteomes" id="UP000799421">
    <property type="component" value="Unassembled WGS sequence"/>
</dbReference>
<keyword evidence="2" id="KW-1185">Reference proteome</keyword>
<sequence>MNCLLTTVNEASLSGMSIRRYVRYHAGFEGCLATMQQTLETCTWRYFKSFAYIEALLKPKYKLVNLPDELDDLKSYIYAAVESGLP</sequence>